<dbReference type="Proteomes" id="UP000828390">
    <property type="component" value="Unassembled WGS sequence"/>
</dbReference>
<name>A0A9D4GDW7_DREPO</name>
<reference evidence="1" key="2">
    <citation type="submission" date="2020-11" db="EMBL/GenBank/DDBJ databases">
        <authorList>
            <person name="McCartney M.A."/>
            <person name="Auch B."/>
            <person name="Kono T."/>
            <person name="Mallez S."/>
            <person name="Becker A."/>
            <person name="Gohl D.M."/>
            <person name="Silverstein K.A.T."/>
            <person name="Koren S."/>
            <person name="Bechman K.B."/>
            <person name="Herman A."/>
            <person name="Abrahante J.E."/>
            <person name="Garbe J."/>
        </authorList>
    </citation>
    <scope>NUCLEOTIDE SEQUENCE</scope>
    <source>
        <strain evidence="1">Duluth1</strain>
        <tissue evidence="1">Whole animal</tissue>
    </source>
</reference>
<evidence type="ECO:0000313" key="1">
    <source>
        <dbReference type="EMBL" id="KAH3815335.1"/>
    </source>
</evidence>
<proteinExistence type="predicted"/>
<dbReference type="AlphaFoldDB" id="A0A9D4GDW7"/>
<comment type="caution">
    <text evidence="1">The sequence shown here is derived from an EMBL/GenBank/DDBJ whole genome shotgun (WGS) entry which is preliminary data.</text>
</comment>
<sequence>MKIRTATVRETTSKVIMGMPTIVYSDCLHVTHKGLIVSIEGQQLGGILVRYKKYHHSRVKKIGQYGQRNSRKLPEGMVGMRTIRWTTCCQ</sequence>
<reference evidence="1" key="1">
    <citation type="journal article" date="2019" name="bioRxiv">
        <title>The Genome of the Zebra Mussel, Dreissena polymorpha: A Resource for Invasive Species Research.</title>
        <authorList>
            <person name="McCartney M.A."/>
            <person name="Auch B."/>
            <person name="Kono T."/>
            <person name="Mallez S."/>
            <person name="Zhang Y."/>
            <person name="Obille A."/>
            <person name="Becker A."/>
            <person name="Abrahante J.E."/>
            <person name="Garbe J."/>
            <person name="Badalamenti J.P."/>
            <person name="Herman A."/>
            <person name="Mangelson H."/>
            <person name="Liachko I."/>
            <person name="Sullivan S."/>
            <person name="Sone E.D."/>
            <person name="Koren S."/>
            <person name="Silverstein K.A.T."/>
            <person name="Beckman K.B."/>
            <person name="Gohl D.M."/>
        </authorList>
    </citation>
    <scope>NUCLEOTIDE SEQUENCE</scope>
    <source>
        <strain evidence="1">Duluth1</strain>
        <tissue evidence="1">Whole animal</tissue>
    </source>
</reference>
<protein>
    <submittedName>
        <fullName evidence="1">Uncharacterized protein</fullName>
    </submittedName>
</protein>
<organism evidence="1 2">
    <name type="scientific">Dreissena polymorpha</name>
    <name type="common">Zebra mussel</name>
    <name type="synonym">Mytilus polymorpha</name>
    <dbReference type="NCBI Taxonomy" id="45954"/>
    <lineage>
        <taxon>Eukaryota</taxon>
        <taxon>Metazoa</taxon>
        <taxon>Spiralia</taxon>
        <taxon>Lophotrochozoa</taxon>
        <taxon>Mollusca</taxon>
        <taxon>Bivalvia</taxon>
        <taxon>Autobranchia</taxon>
        <taxon>Heteroconchia</taxon>
        <taxon>Euheterodonta</taxon>
        <taxon>Imparidentia</taxon>
        <taxon>Neoheterodontei</taxon>
        <taxon>Myida</taxon>
        <taxon>Dreissenoidea</taxon>
        <taxon>Dreissenidae</taxon>
        <taxon>Dreissena</taxon>
    </lineage>
</organism>
<gene>
    <name evidence="1" type="ORF">DPMN_143857</name>
</gene>
<evidence type="ECO:0000313" key="2">
    <source>
        <dbReference type="Proteomes" id="UP000828390"/>
    </source>
</evidence>
<keyword evidence="2" id="KW-1185">Reference proteome</keyword>
<dbReference type="EMBL" id="JAIWYP010000006">
    <property type="protein sequence ID" value="KAH3815335.1"/>
    <property type="molecule type" value="Genomic_DNA"/>
</dbReference>
<accession>A0A9D4GDW7</accession>